<evidence type="ECO:0000313" key="3">
    <source>
        <dbReference type="Proteomes" id="UP001501183"/>
    </source>
</evidence>
<dbReference type="Pfam" id="PF01740">
    <property type="entry name" value="STAS"/>
    <property type="match status" value="1"/>
</dbReference>
<accession>A0ABP8PHN2</accession>
<gene>
    <name evidence="2" type="ORF">GCM10023094_43580</name>
</gene>
<evidence type="ECO:0000259" key="1">
    <source>
        <dbReference type="PROSITE" id="PS50801"/>
    </source>
</evidence>
<dbReference type="InterPro" id="IPR036513">
    <property type="entry name" value="STAS_dom_sf"/>
</dbReference>
<dbReference type="SUPFAM" id="SSF52091">
    <property type="entry name" value="SpoIIaa-like"/>
    <property type="match status" value="1"/>
</dbReference>
<proteinExistence type="predicted"/>
<dbReference type="Gene3D" id="3.30.750.24">
    <property type="entry name" value="STAS domain"/>
    <property type="match status" value="1"/>
</dbReference>
<dbReference type="PROSITE" id="PS50801">
    <property type="entry name" value="STAS"/>
    <property type="match status" value="1"/>
</dbReference>
<sequence length="149" mass="14848">MTYLRSIFDPPATVRSSFLDADETGSAGFRIEVGEPVGGPLVLHVAGGLDAATVPTLGDVLNEAVRCGRGVVLDLLEVVDLDRSAAALIGSAAARLRGDGLALTVAARPDTRAALGVDPAAAGAPCHATFADAFTAARSGARGPGAAGR</sequence>
<name>A0ABP8PHN2_9NOCA</name>
<keyword evidence="3" id="KW-1185">Reference proteome</keyword>
<evidence type="ECO:0000313" key="2">
    <source>
        <dbReference type="EMBL" id="GAA4486663.1"/>
    </source>
</evidence>
<comment type="caution">
    <text evidence="2">The sequence shown here is derived from an EMBL/GenBank/DDBJ whole genome shotgun (WGS) entry which is preliminary data.</text>
</comment>
<organism evidence="2 3">
    <name type="scientific">Rhodococcus olei</name>
    <dbReference type="NCBI Taxonomy" id="2161675"/>
    <lineage>
        <taxon>Bacteria</taxon>
        <taxon>Bacillati</taxon>
        <taxon>Actinomycetota</taxon>
        <taxon>Actinomycetes</taxon>
        <taxon>Mycobacteriales</taxon>
        <taxon>Nocardiaceae</taxon>
        <taxon>Rhodococcus</taxon>
    </lineage>
</organism>
<dbReference type="InterPro" id="IPR002645">
    <property type="entry name" value="STAS_dom"/>
</dbReference>
<dbReference type="EMBL" id="BAABFB010000066">
    <property type="protein sequence ID" value="GAA4486663.1"/>
    <property type="molecule type" value="Genomic_DNA"/>
</dbReference>
<feature type="domain" description="STAS" evidence="1">
    <location>
        <begin position="39"/>
        <end position="107"/>
    </location>
</feature>
<reference evidence="3" key="1">
    <citation type="journal article" date="2019" name="Int. J. Syst. Evol. Microbiol.">
        <title>The Global Catalogue of Microorganisms (GCM) 10K type strain sequencing project: providing services to taxonomists for standard genome sequencing and annotation.</title>
        <authorList>
            <consortium name="The Broad Institute Genomics Platform"/>
            <consortium name="The Broad Institute Genome Sequencing Center for Infectious Disease"/>
            <person name="Wu L."/>
            <person name="Ma J."/>
        </authorList>
    </citation>
    <scope>NUCLEOTIDE SEQUENCE [LARGE SCALE GENOMIC DNA]</scope>
    <source>
        <strain evidence="3">JCM 32206</strain>
    </source>
</reference>
<dbReference type="Proteomes" id="UP001501183">
    <property type="component" value="Unassembled WGS sequence"/>
</dbReference>
<protein>
    <recommendedName>
        <fullName evidence="1">STAS domain-containing protein</fullName>
    </recommendedName>
</protein>
<dbReference type="RefSeq" id="WP_345350157.1">
    <property type="nucleotide sequence ID" value="NZ_BAABFB010000066.1"/>
</dbReference>